<keyword evidence="2" id="KW-1133">Transmembrane helix</keyword>
<dbReference type="HOGENOM" id="CLU_1933462_0_0_6"/>
<evidence type="ECO:0000313" key="4">
    <source>
        <dbReference type="Proteomes" id="UP000018416"/>
    </source>
</evidence>
<gene>
    <name evidence="3" type="ORF">F923_01782</name>
</gene>
<dbReference type="RefSeq" id="WP_005107560.1">
    <property type="nucleotide sequence ID" value="NZ_KB849836.1"/>
</dbReference>
<feature type="transmembrane region" description="Helical" evidence="2">
    <location>
        <begin position="98"/>
        <end position="117"/>
    </location>
</feature>
<name>N9G6J0_ACILW</name>
<feature type="region of interest" description="Disordered" evidence="1">
    <location>
        <begin position="1"/>
        <end position="21"/>
    </location>
</feature>
<keyword evidence="2" id="KW-0472">Membrane</keyword>
<dbReference type="EMBL" id="APQU01000011">
    <property type="protein sequence ID" value="ENW30537.1"/>
    <property type="molecule type" value="Genomic_DNA"/>
</dbReference>
<dbReference type="Proteomes" id="UP000018416">
    <property type="component" value="Unassembled WGS sequence"/>
</dbReference>
<comment type="caution">
    <text evidence="3">The sequence shown here is derived from an EMBL/GenBank/DDBJ whole genome shotgun (WGS) entry which is preliminary data.</text>
</comment>
<evidence type="ECO:0000313" key="3">
    <source>
        <dbReference type="EMBL" id="ENW30537.1"/>
    </source>
</evidence>
<organism evidence="3 4">
    <name type="scientific">Acinetobacter lwoffii NIPH 478</name>
    <dbReference type="NCBI Taxonomy" id="1217668"/>
    <lineage>
        <taxon>Bacteria</taxon>
        <taxon>Pseudomonadati</taxon>
        <taxon>Pseudomonadota</taxon>
        <taxon>Gammaproteobacteria</taxon>
        <taxon>Moraxellales</taxon>
        <taxon>Moraxellaceae</taxon>
        <taxon>Acinetobacter</taxon>
    </lineage>
</organism>
<protein>
    <submittedName>
        <fullName evidence="3">Uncharacterized protein</fullName>
    </submittedName>
</protein>
<proteinExistence type="predicted"/>
<accession>N9G6J0</accession>
<dbReference type="AlphaFoldDB" id="N9G6J0"/>
<keyword evidence="2" id="KW-0812">Transmembrane</keyword>
<evidence type="ECO:0000256" key="1">
    <source>
        <dbReference type="SAM" id="MobiDB-lite"/>
    </source>
</evidence>
<evidence type="ECO:0000256" key="2">
    <source>
        <dbReference type="SAM" id="Phobius"/>
    </source>
</evidence>
<reference evidence="3 4" key="1">
    <citation type="submission" date="2013-02" db="EMBL/GenBank/DDBJ databases">
        <title>The Genome Sequence of Acinetobacter lwoffii NIPH 478.</title>
        <authorList>
            <consortium name="The Broad Institute Genome Sequencing Platform"/>
            <consortium name="The Broad Institute Genome Sequencing Center for Infectious Disease"/>
            <person name="Cerqueira G."/>
            <person name="Feldgarden M."/>
            <person name="Courvalin P."/>
            <person name="Perichon B."/>
            <person name="Grillot-Courvalin C."/>
            <person name="Clermont D."/>
            <person name="Rocha E."/>
            <person name="Yoon E.-J."/>
            <person name="Nemec A."/>
            <person name="Walker B."/>
            <person name="Young S.K."/>
            <person name="Zeng Q."/>
            <person name="Gargeya S."/>
            <person name="Fitzgerald M."/>
            <person name="Haas B."/>
            <person name="Abouelleil A."/>
            <person name="Alvarado L."/>
            <person name="Arachchi H.M."/>
            <person name="Berlin A.M."/>
            <person name="Chapman S.B."/>
            <person name="Dewar J."/>
            <person name="Goldberg J."/>
            <person name="Griggs A."/>
            <person name="Gujja S."/>
            <person name="Hansen M."/>
            <person name="Howarth C."/>
            <person name="Imamovic A."/>
            <person name="Larimer J."/>
            <person name="McCowan C."/>
            <person name="Murphy C."/>
            <person name="Neiman D."/>
            <person name="Pearson M."/>
            <person name="Priest M."/>
            <person name="Roberts A."/>
            <person name="Saif S."/>
            <person name="Shea T."/>
            <person name="Sisk P."/>
            <person name="Sykes S."/>
            <person name="Wortman J."/>
            <person name="Nusbaum C."/>
            <person name="Birren B."/>
        </authorList>
    </citation>
    <scope>NUCLEOTIDE SEQUENCE [LARGE SCALE GENOMIC DNA]</scope>
    <source>
        <strain evidence="3 4">NIPH 478</strain>
    </source>
</reference>
<sequence length="130" mass="14834">MSILSWDDFEDDSNSSSSLPSRNSKLKLALDILAGVLSRLGNTERERTIFAHFQKMYHNLLSKIGILVDLDTFLYHYINREVSKFFSKSLKGNESVSLQTFFKIILLVALPIIFITTRNFSIQKNLSISA</sequence>